<evidence type="ECO:0000313" key="4">
    <source>
        <dbReference type="Proteomes" id="UP001054889"/>
    </source>
</evidence>
<proteinExistence type="predicted"/>
<name>A0AAV5EJN8_ELECO</name>
<dbReference type="Pfam" id="PF24530">
    <property type="entry name" value="DUF7597"/>
    <property type="match status" value="1"/>
</dbReference>
<feature type="compositionally biased region" description="Basic and acidic residues" evidence="1">
    <location>
        <begin position="498"/>
        <end position="516"/>
    </location>
</feature>
<organism evidence="3 4">
    <name type="scientific">Eleusine coracana subsp. coracana</name>
    <dbReference type="NCBI Taxonomy" id="191504"/>
    <lineage>
        <taxon>Eukaryota</taxon>
        <taxon>Viridiplantae</taxon>
        <taxon>Streptophyta</taxon>
        <taxon>Embryophyta</taxon>
        <taxon>Tracheophyta</taxon>
        <taxon>Spermatophyta</taxon>
        <taxon>Magnoliopsida</taxon>
        <taxon>Liliopsida</taxon>
        <taxon>Poales</taxon>
        <taxon>Poaceae</taxon>
        <taxon>PACMAD clade</taxon>
        <taxon>Chloridoideae</taxon>
        <taxon>Cynodonteae</taxon>
        <taxon>Eleusininae</taxon>
        <taxon>Eleusine</taxon>
    </lineage>
</organism>
<feature type="compositionally biased region" description="Basic and acidic residues" evidence="1">
    <location>
        <begin position="411"/>
        <end position="423"/>
    </location>
</feature>
<feature type="region of interest" description="Disordered" evidence="1">
    <location>
        <begin position="497"/>
        <end position="516"/>
    </location>
</feature>
<reference evidence="3" key="2">
    <citation type="submission" date="2021-12" db="EMBL/GenBank/DDBJ databases">
        <title>Resequencing data analysis of finger millet.</title>
        <authorList>
            <person name="Hatakeyama M."/>
            <person name="Aluri S."/>
            <person name="Balachadran M.T."/>
            <person name="Sivarajan S.R."/>
            <person name="Poveda L."/>
            <person name="Shimizu-Inatsugi R."/>
            <person name="Schlapbach R."/>
            <person name="Sreeman S.M."/>
            <person name="Shimizu K.K."/>
        </authorList>
    </citation>
    <scope>NUCLEOTIDE SEQUENCE</scope>
</reference>
<feature type="domain" description="DUF7597" evidence="2">
    <location>
        <begin position="6"/>
        <end position="128"/>
    </location>
</feature>
<feature type="region of interest" description="Disordered" evidence="1">
    <location>
        <begin position="405"/>
        <end position="470"/>
    </location>
</feature>
<keyword evidence="4" id="KW-1185">Reference proteome</keyword>
<dbReference type="PANTHER" id="PTHR33075:SF10">
    <property type="entry name" value="DUF4283 DOMAIN-CONTAINING PROTEIN"/>
    <property type="match status" value="1"/>
</dbReference>
<accession>A0AAV5EJN8</accession>
<dbReference type="AlphaFoldDB" id="A0AAV5EJN8"/>
<evidence type="ECO:0000259" key="2">
    <source>
        <dbReference type="Pfam" id="PF24530"/>
    </source>
</evidence>
<evidence type="ECO:0000256" key="1">
    <source>
        <dbReference type="SAM" id="MobiDB-lite"/>
    </source>
</evidence>
<sequence>MANFAINPTRFIPAWMLLEDGGPLREARATVNISGGIQRRHEDCAIAITEEHLTAAQKVQFMHQIRDYIEIEVRKQVRHCSSHPHGIGIFQLHDACQRDTLVVMGPHVINGREFRFVRHDEAPMNHRRVVYTRKSWIMLLGYPLDLKENAIIKQVVAPFAQAFHWNSEDPSLTRLLLKCIIEDPLKVPRSVVIKMGRELDGEGRSWTIPVYMFSSELLGGAPGDEEDPPAHNGNPHPFHGPIVPGKQAMVEQFADQFVQHMEPPNQNMQIDLQPDQASNAGSVTQGEHNYHQHFAPGTARITEVEVEQSPSVQEEPLAGLPVQPAQLSPLIQNNTQQGQPLKQSSEIQTMQLTSVQQHPLQQAQHPNLANILINNLQRLLNSNMVQLRYSPGRTTIGPVIQLSLSQSSSKRKLETPVSEEHLRRSLRKGSTNKGFKDKLMGMTPGPLTRSKAKHLSGPNTRSSTKADCKRSTRREAIVRCGLHPSEVSVELLLAARTPEAEDSRQQHELVAHGLEH</sequence>
<gene>
    <name evidence="3" type="primary">gb10332</name>
    <name evidence="3" type="ORF">PR202_gb10332</name>
</gene>
<protein>
    <recommendedName>
        <fullName evidence="2">DUF7597 domain-containing protein</fullName>
    </recommendedName>
</protein>
<comment type="caution">
    <text evidence="3">The sequence shown here is derived from an EMBL/GenBank/DDBJ whole genome shotgun (WGS) entry which is preliminary data.</text>
</comment>
<reference evidence="3" key="1">
    <citation type="journal article" date="2018" name="DNA Res.">
        <title>Multiple hybrid de novo genome assembly of finger millet, an orphan allotetraploid crop.</title>
        <authorList>
            <person name="Hatakeyama M."/>
            <person name="Aluri S."/>
            <person name="Balachadran M.T."/>
            <person name="Sivarajan S.R."/>
            <person name="Patrignani A."/>
            <person name="Gruter S."/>
            <person name="Poveda L."/>
            <person name="Shimizu-Inatsugi R."/>
            <person name="Baeten J."/>
            <person name="Francoijs K.J."/>
            <person name="Nataraja K.N."/>
            <person name="Reddy Y.A.N."/>
            <person name="Phadnis S."/>
            <person name="Ravikumar R.L."/>
            <person name="Schlapbach R."/>
            <person name="Sreeman S.M."/>
            <person name="Shimizu K.K."/>
        </authorList>
    </citation>
    <scope>NUCLEOTIDE SEQUENCE</scope>
</reference>
<dbReference type="PANTHER" id="PTHR33075">
    <property type="entry name" value="OS02G0499800 PROTEIN"/>
    <property type="match status" value="1"/>
</dbReference>
<dbReference type="InterPro" id="IPR056018">
    <property type="entry name" value="DUF7597"/>
</dbReference>
<evidence type="ECO:0000313" key="3">
    <source>
        <dbReference type="EMBL" id="GJN22737.1"/>
    </source>
</evidence>
<dbReference type="EMBL" id="BQKI01000076">
    <property type="protein sequence ID" value="GJN22737.1"/>
    <property type="molecule type" value="Genomic_DNA"/>
</dbReference>
<dbReference type="Proteomes" id="UP001054889">
    <property type="component" value="Unassembled WGS sequence"/>
</dbReference>